<organism evidence="3">
    <name type="scientific">Halalkalibacterium halodurans</name>
    <name type="common">Bacillus halodurans</name>
    <dbReference type="NCBI Taxonomy" id="86665"/>
    <lineage>
        <taxon>Bacteria</taxon>
        <taxon>Bacillati</taxon>
        <taxon>Bacillota</taxon>
        <taxon>Bacilli</taxon>
        <taxon>Bacillales</taxon>
        <taxon>Bacillaceae</taxon>
        <taxon>Halalkalibacterium (ex Joshi et al. 2022)</taxon>
    </lineage>
</organism>
<dbReference type="InterPro" id="IPR000587">
    <property type="entry name" value="Creatinase_N"/>
</dbReference>
<dbReference type="SUPFAM" id="SSF55920">
    <property type="entry name" value="Creatinase/aminopeptidase"/>
    <property type="match status" value="1"/>
</dbReference>
<evidence type="ECO:0000259" key="1">
    <source>
        <dbReference type="Pfam" id="PF00557"/>
    </source>
</evidence>
<dbReference type="PANTHER" id="PTHR46112:SF2">
    <property type="entry name" value="XAA-PRO AMINOPEPTIDASE P-RELATED"/>
    <property type="match status" value="1"/>
</dbReference>
<dbReference type="PANTHER" id="PTHR46112">
    <property type="entry name" value="AMINOPEPTIDASE"/>
    <property type="match status" value="1"/>
</dbReference>
<dbReference type="AlphaFoldDB" id="A0A0M0KDT4"/>
<dbReference type="InterPro" id="IPR000994">
    <property type="entry name" value="Pept_M24"/>
</dbReference>
<dbReference type="CDD" id="cd01066">
    <property type="entry name" value="APP_MetAP"/>
    <property type="match status" value="1"/>
</dbReference>
<dbReference type="Gene3D" id="3.40.350.10">
    <property type="entry name" value="Creatinase/prolidase N-terminal domain"/>
    <property type="match status" value="1"/>
</dbReference>
<evidence type="ECO:0008006" key="4">
    <source>
        <dbReference type="Google" id="ProtNLM"/>
    </source>
</evidence>
<reference evidence="3" key="1">
    <citation type="submission" date="2015-08" db="EMBL/GenBank/DDBJ databases">
        <title>Complete DNA Sequence of Pseudomonas syringae pv. actinidiae, the Causal Agent of Kiwifruit Canker Disease.</title>
        <authorList>
            <person name="Rikkerink E.H.A."/>
            <person name="Fineran P.C."/>
        </authorList>
    </citation>
    <scope>NUCLEOTIDE SEQUENCE</scope>
    <source>
        <strain evidence="3">DSM 13666</strain>
    </source>
</reference>
<sequence length="360" mass="40373">MERLSEQVRKVRRWLIDQPFDGILLSEQKNIAWLTGARAYVNLATERSIVFFLITESETVMYCSNIEKERLLAEEIGDTVGEIHVFPWYDPLLAESITQEQSKIGKVVLDREVESAFKAVRSALSPSQVADYRQLGKLSAAAVEETALGLQRGETELEIAGRLANAAIKRGIEPVVNLVAVDDRVSAYRHPLPTDKRLDRYVMIVLSGRRNGQYISLTRLVHFGVIPIDLKKKHAAVCTIDSRLMHHTRVGQSMGDLFKEMKAAYAAVGYQHEWKNHHQGGLTGYVGRERLLQPDAQELIQANEVYAWNPSITGTKSEDTILVTESGPEILTLGKEYPLMTVTVAGCTYERPDILVRNDG</sequence>
<dbReference type="Gene3D" id="3.90.230.10">
    <property type="entry name" value="Creatinase/methionine aminopeptidase superfamily"/>
    <property type="match status" value="1"/>
</dbReference>
<feature type="domain" description="Creatinase N-terminal" evidence="2">
    <location>
        <begin position="8"/>
        <end position="130"/>
    </location>
</feature>
<dbReference type="InterPro" id="IPR029149">
    <property type="entry name" value="Creatin/AminoP/Spt16_N"/>
</dbReference>
<accession>A0A0M0KDT4</accession>
<gene>
    <name evidence="3" type="ORF">AMD02_16585</name>
</gene>
<dbReference type="Pfam" id="PF00557">
    <property type="entry name" value="Peptidase_M24"/>
    <property type="match status" value="1"/>
</dbReference>
<evidence type="ECO:0000259" key="2">
    <source>
        <dbReference type="Pfam" id="PF01321"/>
    </source>
</evidence>
<evidence type="ECO:0000313" key="3">
    <source>
        <dbReference type="EMBL" id="KOO36995.1"/>
    </source>
</evidence>
<dbReference type="PATRIC" id="fig|136160.3.peg.4273"/>
<dbReference type="EMBL" id="LILD01000003">
    <property type="protein sequence ID" value="KOO36995.1"/>
    <property type="molecule type" value="Genomic_DNA"/>
</dbReference>
<dbReference type="RefSeq" id="WP_053432205.1">
    <property type="nucleotide sequence ID" value="NZ_CP040441.1"/>
</dbReference>
<name>A0A0M0KDT4_ALKHA</name>
<dbReference type="InterPro" id="IPR050659">
    <property type="entry name" value="Peptidase_M24B"/>
</dbReference>
<feature type="domain" description="Peptidase M24" evidence="1">
    <location>
        <begin position="132"/>
        <end position="325"/>
    </location>
</feature>
<comment type="caution">
    <text evidence="3">The sequence shown here is derived from an EMBL/GenBank/DDBJ whole genome shotgun (WGS) entry which is preliminary data.</text>
</comment>
<proteinExistence type="predicted"/>
<protein>
    <recommendedName>
        <fullName evidence="4">Xaa-Pro aminopeptidase</fullName>
    </recommendedName>
</protein>
<dbReference type="Pfam" id="PF01321">
    <property type="entry name" value="Creatinase_N"/>
    <property type="match status" value="1"/>
</dbReference>
<dbReference type="GeneID" id="87596050"/>
<dbReference type="InterPro" id="IPR036005">
    <property type="entry name" value="Creatinase/aminopeptidase-like"/>
</dbReference>
<dbReference type="SUPFAM" id="SSF53092">
    <property type="entry name" value="Creatinase/prolidase N-terminal domain"/>
    <property type="match status" value="1"/>
</dbReference>